<proteinExistence type="predicted"/>
<evidence type="ECO:0000313" key="2">
    <source>
        <dbReference type="Proteomes" id="UP000814140"/>
    </source>
</evidence>
<keyword evidence="2" id="KW-1185">Reference proteome</keyword>
<reference evidence="1" key="1">
    <citation type="submission" date="2021-03" db="EMBL/GenBank/DDBJ databases">
        <authorList>
            <consortium name="DOE Joint Genome Institute"/>
            <person name="Ahrendt S."/>
            <person name="Looney B.P."/>
            <person name="Miyauchi S."/>
            <person name="Morin E."/>
            <person name="Drula E."/>
            <person name="Courty P.E."/>
            <person name="Chicoki N."/>
            <person name="Fauchery L."/>
            <person name="Kohler A."/>
            <person name="Kuo A."/>
            <person name="Labutti K."/>
            <person name="Pangilinan J."/>
            <person name="Lipzen A."/>
            <person name="Riley R."/>
            <person name="Andreopoulos W."/>
            <person name="He G."/>
            <person name="Johnson J."/>
            <person name="Barry K.W."/>
            <person name="Grigoriev I.V."/>
            <person name="Nagy L."/>
            <person name="Hibbett D."/>
            <person name="Henrissat B."/>
            <person name="Matheny P.B."/>
            <person name="Labbe J."/>
            <person name="Martin F."/>
        </authorList>
    </citation>
    <scope>NUCLEOTIDE SEQUENCE</scope>
    <source>
        <strain evidence="1">HHB10654</strain>
    </source>
</reference>
<sequence length="268" mass="29942">MQHRLCSSLRGSRSVHAGPCRHLASSRLHGVEGKGIYKALEVSSSEPLSIQRRVPMRTTAPHMTRTTEKIATDRWQHEGRWRGDEHSRRRTRSVVDGHSPGVVVLVEWKTEVERPRTHAIHSSRRTSTMRVSVLLGIWSKGPSKWLALIGASLAAQRERIEGKMAVGRKQCGGDMLTADVVVAGRDGEPLLAHQRENSATWMRAKQTWAAACPRPLFDDHTSHLSYPGSLRRSPCDNFSSLYIAFFTIENKLAAGQGKERSWIWAAVG</sequence>
<name>A0ACB8STC3_9AGAM</name>
<gene>
    <name evidence="1" type="ORF">BV25DRAFT_1048084</name>
</gene>
<dbReference type="EMBL" id="MU277224">
    <property type="protein sequence ID" value="KAI0059758.1"/>
    <property type="molecule type" value="Genomic_DNA"/>
</dbReference>
<reference evidence="1" key="2">
    <citation type="journal article" date="2022" name="New Phytol.">
        <title>Evolutionary transition to the ectomycorrhizal habit in the genomes of a hyperdiverse lineage of mushroom-forming fungi.</title>
        <authorList>
            <person name="Looney B."/>
            <person name="Miyauchi S."/>
            <person name="Morin E."/>
            <person name="Drula E."/>
            <person name="Courty P.E."/>
            <person name="Kohler A."/>
            <person name="Kuo A."/>
            <person name="LaButti K."/>
            <person name="Pangilinan J."/>
            <person name="Lipzen A."/>
            <person name="Riley R."/>
            <person name="Andreopoulos W."/>
            <person name="He G."/>
            <person name="Johnson J."/>
            <person name="Nolan M."/>
            <person name="Tritt A."/>
            <person name="Barry K.W."/>
            <person name="Grigoriev I.V."/>
            <person name="Nagy L.G."/>
            <person name="Hibbett D."/>
            <person name="Henrissat B."/>
            <person name="Matheny P.B."/>
            <person name="Labbe J."/>
            <person name="Martin F.M."/>
        </authorList>
    </citation>
    <scope>NUCLEOTIDE SEQUENCE</scope>
    <source>
        <strain evidence="1">HHB10654</strain>
    </source>
</reference>
<dbReference type="Proteomes" id="UP000814140">
    <property type="component" value="Unassembled WGS sequence"/>
</dbReference>
<accession>A0ACB8STC3</accession>
<organism evidence="1 2">
    <name type="scientific">Artomyces pyxidatus</name>
    <dbReference type="NCBI Taxonomy" id="48021"/>
    <lineage>
        <taxon>Eukaryota</taxon>
        <taxon>Fungi</taxon>
        <taxon>Dikarya</taxon>
        <taxon>Basidiomycota</taxon>
        <taxon>Agaricomycotina</taxon>
        <taxon>Agaricomycetes</taxon>
        <taxon>Russulales</taxon>
        <taxon>Auriscalpiaceae</taxon>
        <taxon>Artomyces</taxon>
    </lineage>
</organism>
<comment type="caution">
    <text evidence="1">The sequence shown here is derived from an EMBL/GenBank/DDBJ whole genome shotgun (WGS) entry which is preliminary data.</text>
</comment>
<protein>
    <submittedName>
        <fullName evidence="1">Uncharacterized protein</fullName>
    </submittedName>
</protein>
<evidence type="ECO:0000313" key="1">
    <source>
        <dbReference type="EMBL" id="KAI0059758.1"/>
    </source>
</evidence>